<evidence type="ECO:0000313" key="2">
    <source>
        <dbReference type="EMBL" id="KEQ14270.1"/>
    </source>
</evidence>
<dbReference type="PANTHER" id="PTHR38095">
    <property type="entry name" value="ANAEROBIC DIMETHYL SULFOXIDE REDUCTASE CHAIN YNFH"/>
    <property type="match status" value="1"/>
</dbReference>
<evidence type="ECO:0000256" key="1">
    <source>
        <dbReference type="SAM" id="Phobius"/>
    </source>
</evidence>
<dbReference type="RefSeq" id="WP_034874083.1">
    <property type="nucleotide sequence ID" value="NZ_JOKG01000002.1"/>
</dbReference>
<sequence length="280" mass="29646">MSQLSLVFFTVLAQSAVGLFVALGLVEMLAKPNEQVMTRSFMAVFVLLGIGAVASVTHLAQPLRMFNVMFGVAHASPLSLEIVALSLFGGAGVVYTAMRLFGIAPGLQKLLLPVAMVLGIVLILAIAKVYTLATVPTWNSNWTTFQFLMTAAVVGPLAAAALLRFQSVELGAVQMLADKALATTVLMTMAMALVGYVGYLFWLGQLPVAVNPLAMLSYGQMLAMVRMVLLVGGVLMFAVSALRGGSCGYQAATSFVMVLVSEFMGRAFFYDIYLSAGSGM</sequence>
<keyword evidence="3" id="KW-1185">Reference proteome</keyword>
<feature type="transmembrane region" description="Helical" evidence="1">
    <location>
        <begin position="254"/>
        <end position="273"/>
    </location>
</feature>
<feature type="transmembrane region" description="Helical" evidence="1">
    <location>
        <begin position="41"/>
        <end position="60"/>
    </location>
</feature>
<dbReference type="Pfam" id="PF04976">
    <property type="entry name" value="DmsC"/>
    <property type="match status" value="1"/>
</dbReference>
<dbReference type="AlphaFoldDB" id="A0A081N747"/>
<keyword evidence="1" id="KW-1133">Transmembrane helix</keyword>
<feature type="transmembrane region" description="Helical" evidence="1">
    <location>
        <begin position="184"/>
        <end position="203"/>
    </location>
</feature>
<dbReference type="GO" id="GO:0019645">
    <property type="term" value="P:anaerobic electron transport chain"/>
    <property type="evidence" value="ECO:0007669"/>
    <property type="project" value="InterPro"/>
</dbReference>
<name>A0A081N747_9GAMM</name>
<organism evidence="2 3">
    <name type="scientific">Endozoicomonas montiporae</name>
    <dbReference type="NCBI Taxonomy" id="1027273"/>
    <lineage>
        <taxon>Bacteria</taxon>
        <taxon>Pseudomonadati</taxon>
        <taxon>Pseudomonadota</taxon>
        <taxon>Gammaproteobacteria</taxon>
        <taxon>Oceanospirillales</taxon>
        <taxon>Endozoicomonadaceae</taxon>
        <taxon>Endozoicomonas</taxon>
    </lineage>
</organism>
<evidence type="ECO:0000313" key="3">
    <source>
        <dbReference type="Proteomes" id="UP000028006"/>
    </source>
</evidence>
<feature type="transmembrane region" description="Helical" evidence="1">
    <location>
        <begin position="80"/>
        <end position="98"/>
    </location>
</feature>
<dbReference type="InterPro" id="IPR007059">
    <property type="entry name" value="DmsC"/>
</dbReference>
<feature type="transmembrane region" description="Helical" evidence="1">
    <location>
        <begin position="223"/>
        <end position="242"/>
    </location>
</feature>
<dbReference type="GO" id="GO:0005886">
    <property type="term" value="C:plasma membrane"/>
    <property type="evidence" value="ECO:0007669"/>
    <property type="project" value="TreeGrafter"/>
</dbReference>
<dbReference type="GO" id="GO:0009389">
    <property type="term" value="F:dimethyl sulfoxide reductase activity"/>
    <property type="evidence" value="ECO:0007669"/>
    <property type="project" value="TreeGrafter"/>
</dbReference>
<keyword evidence="1" id="KW-0472">Membrane</keyword>
<keyword evidence="1" id="KW-0812">Transmembrane</keyword>
<dbReference type="Proteomes" id="UP000028006">
    <property type="component" value="Unassembled WGS sequence"/>
</dbReference>
<dbReference type="GO" id="GO:0009390">
    <property type="term" value="C:dimethyl sulfoxide reductase complex"/>
    <property type="evidence" value="ECO:0007669"/>
    <property type="project" value="TreeGrafter"/>
</dbReference>
<feature type="transmembrane region" description="Helical" evidence="1">
    <location>
        <begin position="110"/>
        <end position="133"/>
    </location>
</feature>
<accession>A0A081N747</accession>
<dbReference type="PANTHER" id="PTHR38095:SF2">
    <property type="entry name" value="ANAEROBIC DIMETHYL SULFOXIDE REDUCTASE CHAIN C"/>
    <property type="match status" value="1"/>
</dbReference>
<gene>
    <name evidence="2" type="ORF">GZ77_07605</name>
</gene>
<dbReference type="eggNOG" id="COG3302">
    <property type="taxonomic scope" value="Bacteria"/>
</dbReference>
<comment type="caution">
    <text evidence="2">The sequence shown here is derived from an EMBL/GenBank/DDBJ whole genome shotgun (WGS) entry which is preliminary data.</text>
</comment>
<feature type="transmembrane region" description="Helical" evidence="1">
    <location>
        <begin position="6"/>
        <end position="29"/>
    </location>
</feature>
<dbReference type="EMBL" id="JOKG01000002">
    <property type="protein sequence ID" value="KEQ14270.1"/>
    <property type="molecule type" value="Genomic_DNA"/>
</dbReference>
<reference evidence="2 3" key="1">
    <citation type="submission" date="2014-06" db="EMBL/GenBank/DDBJ databases">
        <title>Whole Genome Sequences of Three Symbiotic Endozoicomonas Bacteria.</title>
        <authorList>
            <person name="Neave M.J."/>
            <person name="Apprill A."/>
            <person name="Voolstra C.R."/>
        </authorList>
    </citation>
    <scope>NUCLEOTIDE SEQUENCE [LARGE SCALE GENOMIC DNA]</scope>
    <source>
        <strain evidence="2 3">LMG 24815</strain>
    </source>
</reference>
<feature type="transmembrane region" description="Helical" evidence="1">
    <location>
        <begin position="145"/>
        <end position="163"/>
    </location>
</feature>
<protein>
    <submittedName>
        <fullName evidence="2">Dimethyl sulfoxide reductase</fullName>
    </submittedName>
</protein>
<proteinExistence type="predicted"/>